<evidence type="ECO:0000256" key="2">
    <source>
        <dbReference type="ARBA" id="ARBA00005249"/>
    </source>
</evidence>
<reference evidence="10 11" key="2">
    <citation type="journal article" date="2022" name="Mol. Biol. Evol.">
        <title>Comparative Genomics Reveals Insights into the Divergent Evolution of Astigmatic Mites and Household Pest Adaptations.</title>
        <authorList>
            <person name="Xiong Q."/>
            <person name="Wan A.T."/>
            <person name="Liu X."/>
            <person name="Fung C.S."/>
            <person name="Xiao X."/>
            <person name="Malainual N."/>
            <person name="Hou J."/>
            <person name="Wang L."/>
            <person name="Wang M."/>
            <person name="Yang K.Y."/>
            <person name="Cui Y."/>
            <person name="Leung E.L."/>
            <person name="Nong W."/>
            <person name="Shin S.K."/>
            <person name="Au S.W."/>
            <person name="Jeong K.Y."/>
            <person name="Chew F.T."/>
            <person name="Hui J.H."/>
            <person name="Leung T.F."/>
            <person name="Tungtrongchitr A."/>
            <person name="Zhong N."/>
            <person name="Liu Z."/>
            <person name="Tsui S.K."/>
        </authorList>
    </citation>
    <scope>NUCLEOTIDE SEQUENCE [LARGE SCALE GENOMIC DNA]</scope>
    <source>
        <strain evidence="10">Derp</strain>
    </source>
</reference>
<evidence type="ECO:0000256" key="7">
    <source>
        <dbReference type="ARBA" id="ARBA00025232"/>
    </source>
</evidence>
<dbReference type="InterPro" id="IPR011039">
    <property type="entry name" value="TFIIF_interaction"/>
</dbReference>
<evidence type="ECO:0000256" key="4">
    <source>
        <dbReference type="ARBA" id="ARBA00023125"/>
    </source>
</evidence>
<feature type="compositionally biased region" description="Basic and acidic residues" evidence="9">
    <location>
        <begin position="293"/>
        <end position="307"/>
    </location>
</feature>
<feature type="compositionally biased region" description="Low complexity" evidence="9">
    <location>
        <begin position="416"/>
        <end position="429"/>
    </location>
</feature>
<feature type="compositionally biased region" description="Basic residues" evidence="9">
    <location>
        <begin position="77"/>
        <end position="86"/>
    </location>
</feature>
<dbReference type="Gene3D" id="1.10.10.10">
    <property type="entry name" value="Winged helix-like DNA-binding domain superfamily/Winged helix DNA-binding domain"/>
    <property type="match status" value="1"/>
</dbReference>
<evidence type="ECO:0000256" key="9">
    <source>
        <dbReference type="SAM" id="MobiDB-lite"/>
    </source>
</evidence>
<comment type="subcellular location">
    <subcellularLocation>
        <location evidence="1 8">Nucleus</location>
    </subcellularLocation>
</comment>
<organism evidence="10 11">
    <name type="scientific">Dermatophagoides pteronyssinus</name>
    <name type="common">European house dust mite</name>
    <dbReference type="NCBI Taxonomy" id="6956"/>
    <lineage>
        <taxon>Eukaryota</taxon>
        <taxon>Metazoa</taxon>
        <taxon>Ecdysozoa</taxon>
        <taxon>Arthropoda</taxon>
        <taxon>Chelicerata</taxon>
        <taxon>Arachnida</taxon>
        <taxon>Acari</taxon>
        <taxon>Acariformes</taxon>
        <taxon>Sarcoptiformes</taxon>
        <taxon>Astigmata</taxon>
        <taxon>Psoroptidia</taxon>
        <taxon>Analgoidea</taxon>
        <taxon>Pyroglyphidae</taxon>
        <taxon>Dermatophagoidinae</taxon>
        <taxon>Dermatophagoides</taxon>
    </lineage>
</organism>
<dbReference type="PANTHER" id="PTHR13011">
    <property type="entry name" value="TFIIF-ALPHA"/>
    <property type="match status" value="1"/>
</dbReference>
<feature type="compositionally biased region" description="Basic and acidic residues" evidence="9">
    <location>
        <begin position="325"/>
        <end position="340"/>
    </location>
</feature>
<evidence type="ECO:0000256" key="1">
    <source>
        <dbReference type="ARBA" id="ARBA00004123"/>
    </source>
</evidence>
<dbReference type="PANTHER" id="PTHR13011:SF0">
    <property type="entry name" value="GENERAL TRANSCRIPTION FACTOR IIF SUBUNIT 1"/>
    <property type="match status" value="1"/>
</dbReference>
<feature type="compositionally biased region" description="Acidic residues" evidence="9">
    <location>
        <begin position="255"/>
        <end position="282"/>
    </location>
</feature>
<dbReference type="SUPFAM" id="SSF50916">
    <property type="entry name" value="Rap30/74 interaction domains"/>
    <property type="match status" value="1"/>
</dbReference>
<evidence type="ECO:0000256" key="8">
    <source>
        <dbReference type="RuleBase" id="RU366044"/>
    </source>
</evidence>
<feature type="compositionally biased region" description="Basic residues" evidence="9">
    <location>
        <begin position="234"/>
        <end position="249"/>
    </location>
</feature>
<dbReference type="EMBL" id="NJHN03000032">
    <property type="protein sequence ID" value="KAH9423466.1"/>
    <property type="molecule type" value="Genomic_DNA"/>
</dbReference>
<feature type="compositionally biased region" description="Acidic residues" evidence="9">
    <location>
        <begin position="312"/>
        <end position="324"/>
    </location>
</feature>
<feature type="compositionally biased region" description="Acidic residues" evidence="9">
    <location>
        <begin position="365"/>
        <end position="376"/>
    </location>
</feature>
<keyword evidence="5 8" id="KW-0804">Transcription</keyword>
<proteinExistence type="inferred from homology"/>
<dbReference type="SUPFAM" id="SSF46785">
    <property type="entry name" value="Winged helix' DNA-binding domain"/>
    <property type="match status" value="1"/>
</dbReference>
<evidence type="ECO:0000256" key="6">
    <source>
        <dbReference type="ARBA" id="ARBA00023242"/>
    </source>
</evidence>
<feature type="compositionally biased region" description="Acidic residues" evidence="9">
    <location>
        <begin position="205"/>
        <end position="218"/>
    </location>
</feature>
<dbReference type="InterPro" id="IPR008851">
    <property type="entry name" value="TFIIF-alpha"/>
</dbReference>
<keyword evidence="6 8" id="KW-0539">Nucleus</keyword>
<evidence type="ECO:0000313" key="10">
    <source>
        <dbReference type="EMBL" id="KAH9423466.1"/>
    </source>
</evidence>
<feature type="region of interest" description="Disordered" evidence="9">
    <location>
        <begin position="205"/>
        <end position="457"/>
    </location>
</feature>
<evidence type="ECO:0000256" key="5">
    <source>
        <dbReference type="ARBA" id="ARBA00023163"/>
    </source>
</evidence>
<comment type="function">
    <text evidence="7 8">TFIIF is a general transcription initiation factor that binds to RNA polymerase II and helps to recruit it to the initiation complex in collaboration with TFIIB. It promotes transcription elongation.</text>
</comment>
<feature type="region of interest" description="Disordered" evidence="9">
    <location>
        <begin position="52"/>
        <end position="87"/>
    </location>
</feature>
<dbReference type="InterPro" id="IPR036390">
    <property type="entry name" value="WH_DNA-bd_sf"/>
</dbReference>
<name>A0ABQ8JLH4_DERPT</name>
<evidence type="ECO:0000256" key="3">
    <source>
        <dbReference type="ARBA" id="ARBA00023015"/>
    </source>
</evidence>
<accession>A0ABQ8JLH4</accession>
<evidence type="ECO:0000313" key="11">
    <source>
        <dbReference type="Proteomes" id="UP000887458"/>
    </source>
</evidence>
<feature type="compositionally biased region" description="Basic and acidic residues" evidence="9">
    <location>
        <begin position="67"/>
        <end position="76"/>
    </location>
</feature>
<sequence length="533" mass="61364">MSADQKEYIVRVPSDTKKQFHVMRFSAALNVDVTKLKNCKLERELMFKEAKEQQEEELPEFGAGSEFGRKEKEEARRRKYERRKTKQNNSPWILKVGGKHGKKYRGIREGGVTENASYYVFFQASDGMFEAFPVNEWYNFTPFQRYKALSAEEAEEKFIKRDQILNFFQLRNMAKTKNDSDKDDSIKKSERKMKKEFKVSDMDDWYDMSENDDDDDDDKFSGNDADSDNDTKHQKLKKDKNKKLNKRKMKKEDNSDNDDGDDEPMEDSDEGDYDDKEVDYMSDESSSSESEEENKNDLKGVADESAIRDLVVSEEDEEEEEEENQDKNLDPEQNENENKSLNDAQSKSIKMEKKSSGDNGGDSSSDSEFDSENSDLEEPKSALLIQPNKNLNKTSTDDSKSASTESSGNKRKSEDSSSSQSTSQQQQSNKDNKSNGLKFRHKLENPSSSISSNEHSTNMVKKMKIKHDSGITEEAVRRYLIRKPMTAADLVQKFKNKTARKAELPDLLAEILRKINPEKQNIKGKMYLSLKPT</sequence>
<dbReference type="InterPro" id="IPR036388">
    <property type="entry name" value="WH-like_DNA-bd_sf"/>
</dbReference>
<keyword evidence="3 8" id="KW-0805">Transcription regulation</keyword>
<comment type="similarity">
    <text evidence="2 8">Belongs to the TFIIF alpha subunit family.</text>
</comment>
<dbReference type="Pfam" id="PF05793">
    <property type="entry name" value="TFIIF_alpha"/>
    <property type="match status" value="1"/>
</dbReference>
<keyword evidence="4 8" id="KW-0238">DNA-binding</keyword>
<protein>
    <recommendedName>
        <fullName evidence="8">Transcription initiation factor IIF subunit alpha</fullName>
    </recommendedName>
</protein>
<gene>
    <name evidence="10" type="primary">GTF2F1</name>
    <name evidence="10" type="ORF">DERP_003745</name>
</gene>
<comment type="caution">
    <text evidence="10">The sequence shown here is derived from an EMBL/GenBank/DDBJ whole genome shotgun (WGS) entry which is preliminary data.</text>
</comment>
<keyword evidence="11" id="KW-1185">Reference proteome</keyword>
<dbReference type="Proteomes" id="UP000887458">
    <property type="component" value="Unassembled WGS sequence"/>
</dbReference>
<reference evidence="10 11" key="1">
    <citation type="journal article" date="2018" name="J. Allergy Clin. Immunol.">
        <title>High-quality assembly of Dermatophagoides pteronyssinus genome and transcriptome reveals a wide range of novel allergens.</title>
        <authorList>
            <person name="Liu X.Y."/>
            <person name="Yang K.Y."/>
            <person name="Wang M.Q."/>
            <person name="Kwok J.S."/>
            <person name="Zeng X."/>
            <person name="Yang Z."/>
            <person name="Xiao X.J."/>
            <person name="Lau C.P."/>
            <person name="Li Y."/>
            <person name="Huang Z.M."/>
            <person name="Ba J.G."/>
            <person name="Yim A.K."/>
            <person name="Ouyang C.Y."/>
            <person name="Ngai S.M."/>
            <person name="Chan T.F."/>
            <person name="Leung E.L."/>
            <person name="Liu L."/>
            <person name="Liu Z.G."/>
            <person name="Tsui S.K."/>
        </authorList>
    </citation>
    <scope>NUCLEOTIDE SEQUENCE [LARGE SCALE GENOMIC DNA]</scope>
    <source>
        <strain evidence="10">Derp</strain>
    </source>
</reference>